<evidence type="ECO:0000313" key="2">
    <source>
        <dbReference type="EMBL" id="RGU91030.1"/>
    </source>
</evidence>
<dbReference type="GeneID" id="66579731"/>
<evidence type="ECO:0000256" key="1">
    <source>
        <dbReference type="SAM" id="Phobius"/>
    </source>
</evidence>
<feature type="transmembrane region" description="Helical" evidence="1">
    <location>
        <begin position="129"/>
        <end position="154"/>
    </location>
</feature>
<keyword evidence="1" id="KW-1133">Transmembrane helix</keyword>
<dbReference type="Proteomes" id="UP000265489">
    <property type="component" value="Unassembled WGS sequence"/>
</dbReference>
<dbReference type="RefSeq" id="WP_118325323.1">
    <property type="nucleotide sequence ID" value="NZ_JAJFOZ010000059.1"/>
</dbReference>
<protein>
    <submittedName>
        <fullName evidence="2">Uncharacterized protein</fullName>
    </submittedName>
</protein>
<evidence type="ECO:0000313" key="3">
    <source>
        <dbReference type="Proteomes" id="UP000265489"/>
    </source>
</evidence>
<keyword evidence="1" id="KW-0472">Membrane</keyword>
<reference evidence="2 3" key="1">
    <citation type="submission" date="2018-08" db="EMBL/GenBank/DDBJ databases">
        <title>A genome reference for cultivated species of the human gut microbiota.</title>
        <authorList>
            <person name="Zou Y."/>
            <person name="Xue W."/>
            <person name="Luo G."/>
        </authorList>
    </citation>
    <scope>NUCLEOTIDE SEQUENCE [LARGE SCALE GENOMIC DNA]</scope>
    <source>
        <strain evidence="2 3">AF15-20</strain>
    </source>
</reference>
<feature type="transmembrane region" description="Helical" evidence="1">
    <location>
        <begin position="20"/>
        <end position="40"/>
    </location>
</feature>
<accession>A0A395W680</accession>
<comment type="caution">
    <text evidence="2">The sequence shown here is derived from an EMBL/GenBank/DDBJ whole genome shotgun (WGS) entry which is preliminary data.</text>
</comment>
<feature type="transmembrane region" description="Helical" evidence="1">
    <location>
        <begin position="100"/>
        <end position="123"/>
    </location>
</feature>
<feature type="transmembrane region" description="Helical" evidence="1">
    <location>
        <begin position="220"/>
        <end position="244"/>
    </location>
</feature>
<name>A0A395W680_9FIRM</name>
<feature type="transmembrane region" description="Helical" evidence="1">
    <location>
        <begin position="161"/>
        <end position="181"/>
    </location>
</feature>
<organism evidence="2 3">
    <name type="scientific">Holdemanella biformis</name>
    <dbReference type="NCBI Taxonomy" id="1735"/>
    <lineage>
        <taxon>Bacteria</taxon>
        <taxon>Bacillati</taxon>
        <taxon>Bacillota</taxon>
        <taxon>Erysipelotrichia</taxon>
        <taxon>Erysipelotrichales</taxon>
        <taxon>Erysipelotrichaceae</taxon>
        <taxon>Holdemanella</taxon>
    </lineage>
</organism>
<dbReference type="EMBL" id="QRYQ01000013">
    <property type="protein sequence ID" value="RGU91030.1"/>
    <property type="molecule type" value="Genomic_DNA"/>
</dbReference>
<dbReference type="AlphaFoldDB" id="A0A395W680"/>
<gene>
    <name evidence="2" type="ORF">DWW32_07545</name>
</gene>
<proteinExistence type="predicted"/>
<feature type="transmembrane region" description="Helical" evidence="1">
    <location>
        <begin position="52"/>
        <end position="72"/>
    </location>
</feature>
<sequence>MSRLFKFEIKRMKYKKIHIILPLIIISIGLVGIITGNAFNENLTSKVKMLNIFQAYTQFSFIFLGFVYIYLFTEDSIKGTDKYISQLGYSLAVQILFKSLILYAYTLIITTAFIIGYAISIHFTDLDYLILIVCSIAAALLFTITFACLMSIIFKKALDATAFQLVFFIIFDVLNIFTFGLTNPCDTNSLATVTVRYISGIPIAHKSLESIKLDFETFKWVYTITPSIVYSIIIIIIILVILCGKRVGGIYVTKHKD</sequence>
<keyword evidence="1" id="KW-0812">Transmembrane</keyword>